<evidence type="ECO:0000259" key="8">
    <source>
        <dbReference type="PROSITE" id="PS50885"/>
    </source>
</evidence>
<evidence type="ECO:0000256" key="4">
    <source>
        <dbReference type="SAM" id="Coils"/>
    </source>
</evidence>
<evidence type="ECO:0000259" key="7">
    <source>
        <dbReference type="PROSITE" id="PS50111"/>
    </source>
</evidence>
<dbReference type="GO" id="GO:0016020">
    <property type="term" value="C:membrane"/>
    <property type="evidence" value="ECO:0007669"/>
    <property type="project" value="InterPro"/>
</dbReference>
<feature type="region of interest" description="Disordered" evidence="5">
    <location>
        <begin position="510"/>
        <end position="540"/>
    </location>
</feature>
<dbReference type="PANTHER" id="PTHR32089">
    <property type="entry name" value="METHYL-ACCEPTING CHEMOTAXIS PROTEIN MCPB"/>
    <property type="match status" value="1"/>
</dbReference>
<keyword evidence="1 3" id="KW-0807">Transducer</keyword>
<dbReference type="PROSITE" id="PS50111">
    <property type="entry name" value="CHEMOTAXIS_TRANSDUC_2"/>
    <property type="match status" value="1"/>
</dbReference>
<accession>A0AAW4PCT1</accession>
<dbReference type="RefSeq" id="WP_220580358.1">
    <property type="nucleotide sequence ID" value="NZ_RKLT01000004.1"/>
</dbReference>
<evidence type="ECO:0000256" key="6">
    <source>
        <dbReference type="SAM" id="Phobius"/>
    </source>
</evidence>
<dbReference type="Gene3D" id="1.10.287.950">
    <property type="entry name" value="Methyl-accepting chemotaxis protein"/>
    <property type="match status" value="1"/>
</dbReference>
<keyword evidence="4" id="KW-0175">Coiled coil</keyword>
<keyword evidence="6" id="KW-0812">Transmembrane</keyword>
<dbReference type="SMART" id="SM00283">
    <property type="entry name" value="MA"/>
    <property type="match status" value="1"/>
</dbReference>
<dbReference type="AlphaFoldDB" id="A0AAW4PCT1"/>
<comment type="similarity">
    <text evidence="2">Belongs to the methyl-accepting chemotaxis (MCP) protein family.</text>
</comment>
<organism evidence="9 10">
    <name type="scientific">Haloarcula nitratireducens</name>
    <dbReference type="NCBI Taxonomy" id="2487749"/>
    <lineage>
        <taxon>Archaea</taxon>
        <taxon>Methanobacteriati</taxon>
        <taxon>Methanobacteriota</taxon>
        <taxon>Stenosarchaea group</taxon>
        <taxon>Halobacteria</taxon>
        <taxon>Halobacteriales</taxon>
        <taxon>Haloarculaceae</taxon>
        <taxon>Haloarcula</taxon>
    </lineage>
</organism>
<feature type="domain" description="Methyl-accepting transducer" evidence="7">
    <location>
        <begin position="229"/>
        <end position="465"/>
    </location>
</feature>
<dbReference type="InterPro" id="IPR003660">
    <property type="entry name" value="HAMP_dom"/>
</dbReference>
<dbReference type="EMBL" id="RKLT01000004">
    <property type="protein sequence ID" value="MBX0295724.1"/>
    <property type="molecule type" value="Genomic_DNA"/>
</dbReference>
<feature type="transmembrane region" description="Helical" evidence="6">
    <location>
        <begin position="20"/>
        <end position="41"/>
    </location>
</feature>
<dbReference type="Pfam" id="PF00015">
    <property type="entry name" value="MCPsignal"/>
    <property type="match status" value="1"/>
</dbReference>
<dbReference type="Proteomes" id="UP001430455">
    <property type="component" value="Unassembled WGS sequence"/>
</dbReference>
<dbReference type="GO" id="GO:0007165">
    <property type="term" value="P:signal transduction"/>
    <property type="evidence" value="ECO:0007669"/>
    <property type="project" value="UniProtKB-KW"/>
</dbReference>
<evidence type="ECO:0000256" key="3">
    <source>
        <dbReference type="PROSITE-ProRule" id="PRU00284"/>
    </source>
</evidence>
<evidence type="ECO:0000256" key="5">
    <source>
        <dbReference type="SAM" id="MobiDB-lite"/>
    </source>
</evidence>
<feature type="region of interest" description="Disordered" evidence="5">
    <location>
        <begin position="121"/>
        <end position="151"/>
    </location>
</feature>
<feature type="coiled-coil region" evidence="4">
    <location>
        <begin position="307"/>
        <end position="334"/>
    </location>
</feature>
<proteinExistence type="inferred from homology"/>
<dbReference type="SUPFAM" id="SSF158472">
    <property type="entry name" value="HAMP domain-like"/>
    <property type="match status" value="1"/>
</dbReference>
<dbReference type="SUPFAM" id="SSF58104">
    <property type="entry name" value="Methyl-accepting chemotaxis protein (MCP) signaling domain"/>
    <property type="match status" value="1"/>
</dbReference>
<dbReference type="CDD" id="cd06225">
    <property type="entry name" value="HAMP"/>
    <property type="match status" value="1"/>
</dbReference>
<dbReference type="SMART" id="SM00304">
    <property type="entry name" value="HAMP"/>
    <property type="match status" value="2"/>
</dbReference>
<dbReference type="InterPro" id="IPR004089">
    <property type="entry name" value="MCPsignal_dom"/>
</dbReference>
<keyword evidence="10" id="KW-1185">Reference proteome</keyword>
<evidence type="ECO:0000313" key="10">
    <source>
        <dbReference type="Proteomes" id="UP001430455"/>
    </source>
</evidence>
<feature type="transmembrane region" description="Helical" evidence="6">
    <location>
        <begin position="47"/>
        <end position="68"/>
    </location>
</feature>
<evidence type="ECO:0000256" key="1">
    <source>
        <dbReference type="ARBA" id="ARBA00023224"/>
    </source>
</evidence>
<sequence length="540" mass="56258">METTRGFEPIAGHYSRRIGAALAVTLVATLAFGALFAVHAVNTEAGLSAIAGTLFVVALNLGLLGIVLGGNAAVALRRLTGAAEAIEDGDLDASPDVDRADEFGHLATAFDDMSDSLGEALDESETARRAAEDAREDAEESQRDAEAARREAEAFNETLIEHATDIGDAMAAAADGDFTRRLETDVDVDAVERIAVAYEEMAGDLSTTVDEIREFATVVESASGAVADDAADVERLNESLAGDIRELARDIEGQANRLQTAVAETNDLSATIEEVASTTDEVARRAGRASDVGATGAERVTDAIESIEGVETAIADLDALVAALNDRMRDVESTTGIIDDIAEQTNILALNANIEASHASEGGEGFAVVADEVKSLAEETQNAIDEIEGIVAGARSDVDEVTREMDATRARIDESVETVTDAGDTLAQLTDTVDDVDEAMGEIARATDDGAAATEEVAATIDTVGDAAADVAERSHALADTAEETAETMSDVRRRADDLSARTDELIDRLSAFDTRDGGHGASADPTPTAGRQTVGGDDD</sequence>
<comment type="caution">
    <text evidence="9">The sequence shown here is derived from an EMBL/GenBank/DDBJ whole genome shotgun (WGS) entry which is preliminary data.</text>
</comment>
<keyword evidence="6" id="KW-0472">Membrane</keyword>
<evidence type="ECO:0000256" key="2">
    <source>
        <dbReference type="ARBA" id="ARBA00029447"/>
    </source>
</evidence>
<name>A0AAW4PCT1_9EURY</name>
<dbReference type="PROSITE" id="PS50885">
    <property type="entry name" value="HAMP"/>
    <property type="match status" value="2"/>
</dbReference>
<dbReference type="PANTHER" id="PTHR32089:SF112">
    <property type="entry name" value="LYSOZYME-LIKE PROTEIN-RELATED"/>
    <property type="match status" value="1"/>
</dbReference>
<gene>
    <name evidence="9" type="ORF">EGH23_12635</name>
</gene>
<feature type="coiled-coil region" evidence="4">
    <location>
        <begin position="391"/>
        <end position="418"/>
    </location>
</feature>
<feature type="coiled-coil region" evidence="4">
    <location>
        <begin position="230"/>
        <end position="264"/>
    </location>
</feature>
<dbReference type="Gene3D" id="6.10.250.1910">
    <property type="match status" value="1"/>
</dbReference>
<feature type="compositionally biased region" description="Basic and acidic residues" evidence="5">
    <location>
        <begin position="140"/>
        <end position="151"/>
    </location>
</feature>
<feature type="domain" description="HAMP" evidence="8">
    <location>
        <begin position="70"/>
        <end position="122"/>
    </location>
</feature>
<dbReference type="Pfam" id="PF00672">
    <property type="entry name" value="HAMP"/>
    <property type="match status" value="1"/>
</dbReference>
<reference evidence="9 10" key="1">
    <citation type="submission" date="2021-06" db="EMBL/GenBank/DDBJ databases">
        <title>Halomicroarcula sp. a new haloarchaeum isolated from saline soil.</title>
        <authorList>
            <person name="Duran-Viseras A."/>
            <person name="Sanchez-Porro C."/>
            <person name="Ventosa A."/>
        </authorList>
    </citation>
    <scope>NUCLEOTIDE SEQUENCE [LARGE SCALE GENOMIC DNA]</scope>
    <source>
        <strain evidence="9 10">F27</strain>
    </source>
</reference>
<protein>
    <submittedName>
        <fullName evidence="9">Methyl-accepting chemotaxis protein</fullName>
    </submittedName>
</protein>
<feature type="domain" description="HAMP" evidence="8">
    <location>
        <begin position="157"/>
        <end position="210"/>
    </location>
</feature>
<keyword evidence="6" id="KW-1133">Transmembrane helix</keyword>
<evidence type="ECO:0000313" key="9">
    <source>
        <dbReference type="EMBL" id="MBX0295724.1"/>
    </source>
</evidence>